<gene>
    <name evidence="1" type="ORF">SAMN05660841_03552</name>
</gene>
<reference evidence="2" key="1">
    <citation type="submission" date="2017-02" db="EMBL/GenBank/DDBJ databases">
        <authorList>
            <person name="Varghese N."/>
            <person name="Submissions S."/>
        </authorList>
    </citation>
    <scope>NUCLEOTIDE SEQUENCE [LARGE SCALE GENOMIC DNA]</scope>
    <source>
        <strain evidence="2">DSM 24091</strain>
    </source>
</reference>
<protein>
    <submittedName>
        <fullName evidence="1">Uncharacterized protein</fullName>
    </submittedName>
</protein>
<organism evidence="1 2">
    <name type="scientific">Sphingobacterium nematocida</name>
    <dbReference type="NCBI Taxonomy" id="1513896"/>
    <lineage>
        <taxon>Bacteria</taxon>
        <taxon>Pseudomonadati</taxon>
        <taxon>Bacteroidota</taxon>
        <taxon>Sphingobacteriia</taxon>
        <taxon>Sphingobacteriales</taxon>
        <taxon>Sphingobacteriaceae</taxon>
        <taxon>Sphingobacterium</taxon>
    </lineage>
</organism>
<keyword evidence="2" id="KW-1185">Reference proteome</keyword>
<dbReference type="EMBL" id="FUZF01000019">
    <property type="protein sequence ID" value="SKC00165.1"/>
    <property type="molecule type" value="Genomic_DNA"/>
</dbReference>
<proteinExistence type="predicted"/>
<evidence type="ECO:0000313" key="2">
    <source>
        <dbReference type="Proteomes" id="UP000190150"/>
    </source>
</evidence>
<dbReference type="Proteomes" id="UP000190150">
    <property type="component" value="Unassembled WGS sequence"/>
</dbReference>
<sequence>MIGQNYCFVTYKEQIATFKIATLWIEIYKVVERAKNFGIWI</sequence>
<accession>A0A1T5FVG1</accession>
<evidence type="ECO:0000313" key="1">
    <source>
        <dbReference type="EMBL" id="SKC00165.1"/>
    </source>
</evidence>
<dbReference type="AlphaFoldDB" id="A0A1T5FVG1"/>
<name>A0A1T5FVG1_9SPHI</name>